<dbReference type="CDD" id="cd00099">
    <property type="entry name" value="IgV"/>
    <property type="match status" value="1"/>
</dbReference>
<feature type="transmembrane region" description="Helical" evidence="1">
    <location>
        <begin position="264"/>
        <end position="287"/>
    </location>
</feature>
<dbReference type="Pfam" id="PF07686">
    <property type="entry name" value="V-set"/>
    <property type="match status" value="1"/>
</dbReference>
<dbReference type="Gene3D" id="2.60.40.10">
    <property type="entry name" value="Immunoglobulins"/>
    <property type="match status" value="2"/>
</dbReference>
<keyword evidence="1" id="KW-0812">Transmembrane</keyword>
<dbReference type="GO" id="GO:0038023">
    <property type="term" value="F:signaling receptor activity"/>
    <property type="evidence" value="ECO:0007669"/>
    <property type="project" value="InterPro"/>
</dbReference>
<evidence type="ECO:0000313" key="5">
    <source>
        <dbReference type="Proteomes" id="UP000591073"/>
    </source>
</evidence>
<protein>
    <submittedName>
        <fullName evidence="4">CD7 protein</fullName>
    </submittedName>
</protein>
<sequence>MLWIRLLTALLFLLLLPCFPGLNGGENEQSTDIISVWEGDSISITCSVQGSENEVATILTTSIQPVNVMQFYKQNASYILPALANRIKYSQEGRNLKITLHNVQESDSNIYLCTKYIKSKGNHKKLYGKTTIVVVKAKTTGVIEQSPLYVNPQQGQSISITCALNSSHEDEGIYLLKTHMQPERVLYVSSQNDSTIFPAFANRLEYSKQEKKIVITLHNLQKNDSDIYICAGVMKNFSFLTVNRSGTMMLIKAEDTRCSHNSGVFYGLIIVVALLFSGLTCCILYRVDMKKYFQKKKQNTVYEDMSYTSRRGTLVTVNTYAIDN</sequence>
<feature type="non-terminal residue" evidence="4">
    <location>
        <position position="324"/>
    </location>
</feature>
<dbReference type="SUPFAM" id="SSF48726">
    <property type="entry name" value="Immunoglobulin"/>
    <property type="match status" value="2"/>
</dbReference>
<dbReference type="InterPro" id="IPR013106">
    <property type="entry name" value="Ig_V-set"/>
</dbReference>
<gene>
    <name evidence="4" type="primary">Cd7</name>
    <name evidence="4" type="ORF">GLABRA_R15784</name>
</gene>
<evidence type="ECO:0000256" key="1">
    <source>
        <dbReference type="SAM" id="Phobius"/>
    </source>
</evidence>
<dbReference type="PANTHER" id="PTHR15343">
    <property type="entry name" value="CD7"/>
    <property type="match status" value="1"/>
</dbReference>
<organism evidence="4 5">
    <name type="scientific">Glaucidium brasilianum</name>
    <name type="common">Ferruginous pygmy-owl</name>
    <dbReference type="NCBI Taxonomy" id="78217"/>
    <lineage>
        <taxon>Eukaryota</taxon>
        <taxon>Metazoa</taxon>
        <taxon>Chordata</taxon>
        <taxon>Craniata</taxon>
        <taxon>Vertebrata</taxon>
        <taxon>Euteleostomi</taxon>
        <taxon>Archelosauria</taxon>
        <taxon>Archosauria</taxon>
        <taxon>Dinosauria</taxon>
        <taxon>Saurischia</taxon>
        <taxon>Theropoda</taxon>
        <taxon>Coelurosauria</taxon>
        <taxon>Aves</taxon>
        <taxon>Neognathae</taxon>
        <taxon>Neoaves</taxon>
        <taxon>Telluraves</taxon>
        <taxon>Strigiformes</taxon>
        <taxon>Strigidae</taxon>
        <taxon>Glaucidium</taxon>
    </lineage>
</organism>
<dbReference type="Proteomes" id="UP000591073">
    <property type="component" value="Unassembled WGS sequence"/>
</dbReference>
<feature type="signal peptide" evidence="2">
    <location>
        <begin position="1"/>
        <end position="24"/>
    </location>
</feature>
<feature type="chain" id="PRO_5029750418" evidence="2">
    <location>
        <begin position="25"/>
        <end position="324"/>
    </location>
</feature>
<name>A0A7L0RHX5_GLABR</name>
<reference evidence="4 5" key="1">
    <citation type="submission" date="2019-09" db="EMBL/GenBank/DDBJ databases">
        <title>Bird 10,000 Genomes (B10K) Project - Family phase.</title>
        <authorList>
            <person name="Zhang G."/>
        </authorList>
    </citation>
    <scope>NUCLEOTIDE SEQUENCE [LARGE SCALE GENOMIC DNA]</scope>
    <source>
        <strain evidence="4">B10K-DU-008-63</strain>
    </source>
</reference>
<dbReference type="GO" id="GO:0016020">
    <property type="term" value="C:membrane"/>
    <property type="evidence" value="ECO:0007669"/>
    <property type="project" value="InterPro"/>
</dbReference>
<dbReference type="EMBL" id="VXAP01000074">
    <property type="protein sequence ID" value="NXL29791.1"/>
    <property type="molecule type" value="Genomic_DNA"/>
</dbReference>
<evidence type="ECO:0000259" key="3">
    <source>
        <dbReference type="PROSITE" id="PS50835"/>
    </source>
</evidence>
<dbReference type="PROSITE" id="PS50835">
    <property type="entry name" value="IG_LIKE"/>
    <property type="match status" value="1"/>
</dbReference>
<keyword evidence="1" id="KW-0472">Membrane</keyword>
<dbReference type="InterPro" id="IPR013783">
    <property type="entry name" value="Ig-like_fold"/>
</dbReference>
<keyword evidence="5" id="KW-1185">Reference proteome</keyword>
<comment type="caution">
    <text evidence="4">The sequence shown here is derived from an EMBL/GenBank/DDBJ whole genome shotgun (WGS) entry which is preliminary data.</text>
</comment>
<feature type="non-terminal residue" evidence="4">
    <location>
        <position position="1"/>
    </location>
</feature>
<keyword evidence="1" id="KW-1133">Transmembrane helix</keyword>
<dbReference type="InterPro" id="IPR003599">
    <property type="entry name" value="Ig_sub"/>
</dbReference>
<evidence type="ECO:0000256" key="2">
    <source>
        <dbReference type="SAM" id="SignalP"/>
    </source>
</evidence>
<dbReference type="AlphaFoldDB" id="A0A7L0RHX5"/>
<proteinExistence type="predicted"/>
<dbReference type="InterPro" id="IPR039090">
    <property type="entry name" value="CD7"/>
</dbReference>
<keyword evidence="2" id="KW-0732">Signal</keyword>
<dbReference type="PANTHER" id="PTHR15343:SF0">
    <property type="entry name" value="T-CELL ANTIGEN CD7"/>
    <property type="match status" value="1"/>
</dbReference>
<feature type="domain" description="Ig-like" evidence="3">
    <location>
        <begin position="20"/>
        <end position="114"/>
    </location>
</feature>
<dbReference type="SMART" id="SM00409">
    <property type="entry name" value="IG"/>
    <property type="match status" value="2"/>
</dbReference>
<accession>A0A7L0RHX5</accession>
<dbReference type="InterPro" id="IPR036179">
    <property type="entry name" value="Ig-like_dom_sf"/>
</dbReference>
<dbReference type="InterPro" id="IPR007110">
    <property type="entry name" value="Ig-like_dom"/>
</dbReference>
<dbReference type="OrthoDB" id="9899013at2759"/>
<evidence type="ECO:0000313" key="4">
    <source>
        <dbReference type="EMBL" id="NXL29791.1"/>
    </source>
</evidence>
<dbReference type="GO" id="GO:0002250">
    <property type="term" value="P:adaptive immune response"/>
    <property type="evidence" value="ECO:0007669"/>
    <property type="project" value="InterPro"/>
</dbReference>